<feature type="transmembrane region" description="Helical" evidence="6">
    <location>
        <begin position="55"/>
        <end position="75"/>
    </location>
</feature>
<keyword evidence="4 6" id="KW-0472">Membrane</keyword>
<accession>A0ABV2VH28</accession>
<dbReference type="EMBL" id="JBEXRX010000017">
    <property type="protein sequence ID" value="MEU0152089.1"/>
    <property type="molecule type" value="Genomic_DNA"/>
</dbReference>
<evidence type="ECO:0000256" key="6">
    <source>
        <dbReference type="SAM" id="Phobius"/>
    </source>
</evidence>
<protein>
    <submittedName>
        <fullName evidence="8">DUF202 domain-containing protein</fullName>
    </submittedName>
</protein>
<evidence type="ECO:0000259" key="7">
    <source>
        <dbReference type="Pfam" id="PF02656"/>
    </source>
</evidence>
<dbReference type="InterPro" id="IPR003807">
    <property type="entry name" value="DUF202"/>
</dbReference>
<feature type="transmembrane region" description="Helical" evidence="6">
    <location>
        <begin position="121"/>
        <end position="143"/>
    </location>
</feature>
<organism evidence="8 9">
    <name type="scientific">Micromonospora fulviviridis</name>
    <dbReference type="NCBI Taxonomy" id="47860"/>
    <lineage>
        <taxon>Bacteria</taxon>
        <taxon>Bacillati</taxon>
        <taxon>Actinomycetota</taxon>
        <taxon>Actinomycetes</taxon>
        <taxon>Micromonosporales</taxon>
        <taxon>Micromonosporaceae</taxon>
        <taxon>Micromonospora</taxon>
    </lineage>
</organism>
<evidence type="ECO:0000256" key="2">
    <source>
        <dbReference type="ARBA" id="ARBA00022692"/>
    </source>
</evidence>
<comment type="caution">
    <text evidence="8">The sequence shown here is derived from an EMBL/GenBank/DDBJ whole genome shotgun (WGS) entry which is preliminary data.</text>
</comment>
<keyword evidence="3 6" id="KW-1133">Transmembrane helix</keyword>
<comment type="subcellular location">
    <subcellularLocation>
        <location evidence="1">Endomembrane system</location>
        <topology evidence="1">Multi-pass membrane protein</topology>
    </subcellularLocation>
</comment>
<reference evidence="8 9" key="1">
    <citation type="submission" date="2024-06" db="EMBL/GenBank/DDBJ databases">
        <title>The Natural Products Discovery Center: Release of the First 8490 Sequenced Strains for Exploring Actinobacteria Biosynthetic Diversity.</title>
        <authorList>
            <person name="Kalkreuter E."/>
            <person name="Kautsar S.A."/>
            <person name="Yang D."/>
            <person name="Bader C.D."/>
            <person name="Teijaro C.N."/>
            <person name="Fluegel L."/>
            <person name="Davis C.M."/>
            <person name="Simpson J.R."/>
            <person name="Lauterbach L."/>
            <person name="Steele A.D."/>
            <person name="Gui C."/>
            <person name="Meng S."/>
            <person name="Li G."/>
            <person name="Viehrig K."/>
            <person name="Ye F."/>
            <person name="Su P."/>
            <person name="Kiefer A.F."/>
            <person name="Nichols A."/>
            <person name="Cepeda A.J."/>
            <person name="Yan W."/>
            <person name="Fan B."/>
            <person name="Jiang Y."/>
            <person name="Adhikari A."/>
            <person name="Zheng C.-J."/>
            <person name="Schuster L."/>
            <person name="Cowan T.M."/>
            <person name="Smanski M.J."/>
            <person name="Chevrette M.G."/>
            <person name="De Carvalho L.P.S."/>
            <person name="Shen B."/>
        </authorList>
    </citation>
    <scope>NUCLEOTIDE SEQUENCE [LARGE SCALE GENOMIC DNA]</scope>
    <source>
        <strain evidence="8 9">NPDC006286</strain>
    </source>
</reference>
<keyword evidence="9" id="KW-1185">Reference proteome</keyword>
<evidence type="ECO:0000256" key="1">
    <source>
        <dbReference type="ARBA" id="ARBA00004127"/>
    </source>
</evidence>
<gene>
    <name evidence="8" type="ORF">ABZ071_09200</name>
</gene>
<dbReference type="RefSeq" id="WP_355664075.1">
    <property type="nucleotide sequence ID" value="NZ_JBEXRX010000017.1"/>
</dbReference>
<feature type="domain" description="DUF202" evidence="7">
    <location>
        <begin position="44"/>
        <end position="103"/>
    </location>
</feature>
<evidence type="ECO:0000256" key="5">
    <source>
        <dbReference type="SAM" id="MobiDB-lite"/>
    </source>
</evidence>
<dbReference type="Pfam" id="PF02656">
    <property type="entry name" value="DUF202"/>
    <property type="match status" value="1"/>
</dbReference>
<evidence type="ECO:0000256" key="4">
    <source>
        <dbReference type="ARBA" id="ARBA00023136"/>
    </source>
</evidence>
<sequence length="147" mass="14538">MTDLGSSPRGFSVASDASPSSSCSPLPDSSPSASPSSGPVSSADRGLQLERTVLAWRRTATAFAVAAATAGRFLLPHLGGRIFLVAVVSAMTVVIVAAAALRRRLPSSDAPAVLGSARPPGPWLAAVTLATAAGGLSVALAVLHGAP</sequence>
<proteinExistence type="predicted"/>
<keyword evidence="2 6" id="KW-0812">Transmembrane</keyword>
<feature type="compositionally biased region" description="Low complexity" evidence="5">
    <location>
        <begin position="12"/>
        <end position="43"/>
    </location>
</feature>
<evidence type="ECO:0000313" key="8">
    <source>
        <dbReference type="EMBL" id="MEU0152089.1"/>
    </source>
</evidence>
<evidence type="ECO:0000256" key="3">
    <source>
        <dbReference type="ARBA" id="ARBA00022989"/>
    </source>
</evidence>
<feature type="transmembrane region" description="Helical" evidence="6">
    <location>
        <begin position="82"/>
        <end position="101"/>
    </location>
</feature>
<name>A0ABV2VH28_9ACTN</name>
<evidence type="ECO:0000313" key="9">
    <source>
        <dbReference type="Proteomes" id="UP001550348"/>
    </source>
</evidence>
<dbReference type="Proteomes" id="UP001550348">
    <property type="component" value="Unassembled WGS sequence"/>
</dbReference>
<feature type="region of interest" description="Disordered" evidence="5">
    <location>
        <begin position="1"/>
        <end position="45"/>
    </location>
</feature>